<evidence type="ECO:0000256" key="2">
    <source>
        <dbReference type="ARBA" id="ARBA00022448"/>
    </source>
</evidence>
<dbReference type="Gene3D" id="1.20.1250.20">
    <property type="entry name" value="MFS general substrate transporter like domains"/>
    <property type="match status" value="1"/>
</dbReference>
<dbReference type="SUPFAM" id="SSF103473">
    <property type="entry name" value="MFS general substrate transporter"/>
    <property type="match status" value="1"/>
</dbReference>
<reference evidence="8 9" key="1">
    <citation type="submission" date="2021-03" db="EMBL/GenBank/DDBJ databases">
        <title>Genomic Encyclopedia of Type Strains, Phase IV (KMG-IV): sequencing the most valuable type-strain genomes for metagenomic binning, comparative biology and taxonomic classification.</title>
        <authorList>
            <person name="Goeker M."/>
        </authorList>
    </citation>
    <scope>NUCLEOTIDE SEQUENCE [LARGE SCALE GENOMIC DNA]</scope>
    <source>
        <strain evidence="8 9">DSM 24738</strain>
    </source>
</reference>
<feature type="transmembrane region" description="Helical" evidence="6">
    <location>
        <begin position="78"/>
        <end position="101"/>
    </location>
</feature>
<dbReference type="EMBL" id="JAGGKT010000002">
    <property type="protein sequence ID" value="MBP1931014.1"/>
    <property type="molecule type" value="Genomic_DNA"/>
</dbReference>
<dbReference type="PANTHER" id="PTHR11360">
    <property type="entry name" value="MONOCARBOXYLATE TRANSPORTER"/>
    <property type="match status" value="1"/>
</dbReference>
<name>A0ABS4GL96_9BACL</name>
<feature type="transmembrane region" description="Helical" evidence="6">
    <location>
        <begin position="320"/>
        <end position="341"/>
    </location>
</feature>
<proteinExistence type="predicted"/>
<gene>
    <name evidence="8" type="ORF">J2Z37_001011</name>
</gene>
<feature type="transmembrane region" description="Helical" evidence="6">
    <location>
        <begin position="107"/>
        <end position="127"/>
    </location>
</feature>
<dbReference type="CDD" id="cd17355">
    <property type="entry name" value="MFS_YcxA_like"/>
    <property type="match status" value="1"/>
</dbReference>
<evidence type="ECO:0000256" key="4">
    <source>
        <dbReference type="ARBA" id="ARBA00022989"/>
    </source>
</evidence>
<dbReference type="InterPro" id="IPR050327">
    <property type="entry name" value="Proton-linked_MCT"/>
</dbReference>
<evidence type="ECO:0000256" key="1">
    <source>
        <dbReference type="ARBA" id="ARBA00004651"/>
    </source>
</evidence>
<dbReference type="InterPro" id="IPR011701">
    <property type="entry name" value="MFS"/>
</dbReference>
<feature type="domain" description="Major facilitator superfamily (MFS) profile" evidence="7">
    <location>
        <begin position="1"/>
        <end position="408"/>
    </location>
</feature>
<comment type="subcellular location">
    <subcellularLocation>
        <location evidence="1">Cell membrane</location>
        <topology evidence="1">Multi-pass membrane protein</topology>
    </subcellularLocation>
</comment>
<evidence type="ECO:0000259" key="7">
    <source>
        <dbReference type="PROSITE" id="PS50850"/>
    </source>
</evidence>
<keyword evidence="3 6" id="KW-0812">Transmembrane</keyword>
<evidence type="ECO:0000256" key="6">
    <source>
        <dbReference type="SAM" id="Phobius"/>
    </source>
</evidence>
<protein>
    <submittedName>
        <fullName evidence="8">MFS family permease</fullName>
    </submittedName>
</protein>
<feature type="transmembrane region" description="Helical" evidence="6">
    <location>
        <begin position="170"/>
        <end position="189"/>
    </location>
</feature>
<feature type="transmembrane region" description="Helical" evidence="6">
    <location>
        <begin position="47"/>
        <end position="71"/>
    </location>
</feature>
<sequence length="419" mass="45175">MKLAGKWYFGWNIVVITALITLLTVGTRLGASPFFKPMLEDLGVSRTVLSSIISVGMLVYGIGMPLAGYLVGKYGTRFVLLVGVALITGSIVWTISTTSLINFTLGYGIFLSLGLAFTSPIAVTPVVSRWFTRQRGKALFCLATGSMGGIAIMTPAFTFLIDWVGWQNTLLLLAIVFVVLIVPSALFVIRDEAPPNTDLLPGQIIENNKKPQAEMIKLEKWTDGLFTRPYWQISLGLFVCGFSMNLLGSHGVTMLTDHGFHEQSASFGIGLIGLVAVGSTLVLGELSDRIPKHYMLSLIYGFRGLGFLSLVLVMSSWQLYAVSIVGGLVWAGSNALSSAILGNIYGLRHLGVLYGWSYFIHQIGGAVGVFVAGWGFEVYGTHMLAFGGAAGLLILASIVCLRLPDFKPLEVMGKKEVSV</sequence>
<keyword evidence="2" id="KW-0813">Transport</keyword>
<dbReference type="PANTHER" id="PTHR11360:SF284">
    <property type="entry name" value="EG:103B4.3 PROTEIN-RELATED"/>
    <property type="match status" value="1"/>
</dbReference>
<feature type="transmembrane region" description="Helical" evidence="6">
    <location>
        <begin position="295"/>
        <end position="314"/>
    </location>
</feature>
<evidence type="ECO:0000256" key="3">
    <source>
        <dbReference type="ARBA" id="ARBA00022692"/>
    </source>
</evidence>
<evidence type="ECO:0000313" key="8">
    <source>
        <dbReference type="EMBL" id="MBP1931014.1"/>
    </source>
</evidence>
<keyword evidence="5 6" id="KW-0472">Membrane</keyword>
<dbReference type="PROSITE" id="PS50850">
    <property type="entry name" value="MFS"/>
    <property type="match status" value="1"/>
</dbReference>
<comment type="caution">
    <text evidence="8">The sequence shown here is derived from an EMBL/GenBank/DDBJ whole genome shotgun (WGS) entry which is preliminary data.</text>
</comment>
<dbReference type="RefSeq" id="WP_209809117.1">
    <property type="nucleotide sequence ID" value="NZ_JAGGKT010000002.1"/>
</dbReference>
<keyword evidence="4 6" id="KW-1133">Transmembrane helix</keyword>
<evidence type="ECO:0000256" key="5">
    <source>
        <dbReference type="ARBA" id="ARBA00023136"/>
    </source>
</evidence>
<feature type="transmembrane region" description="Helical" evidence="6">
    <location>
        <begin position="139"/>
        <end position="164"/>
    </location>
</feature>
<keyword evidence="9" id="KW-1185">Reference proteome</keyword>
<dbReference type="Proteomes" id="UP001519343">
    <property type="component" value="Unassembled WGS sequence"/>
</dbReference>
<dbReference type="InterPro" id="IPR020846">
    <property type="entry name" value="MFS_dom"/>
</dbReference>
<accession>A0ABS4GL96</accession>
<dbReference type="InterPro" id="IPR036259">
    <property type="entry name" value="MFS_trans_sf"/>
</dbReference>
<evidence type="ECO:0000313" key="9">
    <source>
        <dbReference type="Proteomes" id="UP001519343"/>
    </source>
</evidence>
<organism evidence="8 9">
    <name type="scientific">Ammoniphilus resinae</name>
    <dbReference type="NCBI Taxonomy" id="861532"/>
    <lineage>
        <taxon>Bacteria</taxon>
        <taxon>Bacillati</taxon>
        <taxon>Bacillota</taxon>
        <taxon>Bacilli</taxon>
        <taxon>Bacillales</taxon>
        <taxon>Paenibacillaceae</taxon>
        <taxon>Aneurinibacillus group</taxon>
        <taxon>Ammoniphilus</taxon>
    </lineage>
</organism>
<dbReference type="Pfam" id="PF07690">
    <property type="entry name" value="MFS_1"/>
    <property type="match status" value="1"/>
</dbReference>
<feature type="transmembrane region" description="Helical" evidence="6">
    <location>
        <begin position="353"/>
        <end position="376"/>
    </location>
</feature>
<feature type="transmembrane region" description="Helical" evidence="6">
    <location>
        <begin position="230"/>
        <end position="252"/>
    </location>
</feature>
<feature type="transmembrane region" description="Helical" evidence="6">
    <location>
        <begin position="382"/>
        <end position="404"/>
    </location>
</feature>
<feature type="transmembrane region" description="Helical" evidence="6">
    <location>
        <begin position="7"/>
        <end position="27"/>
    </location>
</feature>
<feature type="transmembrane region" description="Helical" evidence="6">
    <location>
        <begin position="264"/>
        <end position="283"/>
    </location>
</feature>